<dbReference type="InterPro" id="IPR013785">
    <property type="entry name" value="Aldolase_TIM"/>
</dbReference>
<evidence type="ECO:0000256" key="8">
    <source>
        <dbReference type="ARBA" id="ARBA00023270"/>
    </source>
</evidence>
<reference evidence="15" key="1">
    <citation type="submission" date="2023-01" db="EMBL/GenBank/DDBJ databases">
        <title>Key to firefly adult light organ development and bioluminescence: homeobox transcription factors regulate luciferase expression and transportation to peroxisome.</title>
        <authorList>
            <person name="Fu X."/>
        </authorList>
    </citation>
    <scope>NUCLEOTIDE SEQUENCE [LARGE SCALE GENOMIC DNA]</scope>
</reference>
<dbReference type="InterPro" id="IPR020624">
    <property type="entry name" value="Schiff_base-form_aldolases_CS"/>
</dbReference>
<evidence type="ECO:0000313" key="15">
    <source>
        <dbReference type="Proteomes" id="UP001353858"/>
    </source>
</evidence>
<dbReference type="EMBL" id="JARPUR010000001">
    <property type="protein sequence ID" value="KAK4885263.1"/>
    <property type="molecule type" value="Genomic_DNA"/>
</dbReference>
<comment type="pathway">
    <text evidence="2">Amino-sugar metabolism; N-acetylneuraminate degradation.</text>
</comment>
<organism evidence="14 15">
    <name type="scientific">Aquatica leii</name>
    <dbReference type="NCBI Taxonomy" id="1421715"/>
    <lineage>
        <taxon>Eukaryota</taxon>
        <taxon>Metazoa</taxon>
        <taxon>Ecdysozoa</taxon>
        <taxon>Arthropoda</taxon>
        <taxon>Hexapoda</taxon>
        <taxon>Insecta</taxon>
        <taxon>Pterygota</taxon>
        <taxon>Neoptera</taxon>
        <taxon>Endopterygota</taxon>
        <taxon>Coleoptera</taxon>
        <taxon>Polyphaga</taxon>
        <taxon>Elateriformia</taxon>
        <taxon>Elateroidea</taxon>
        <taxon>Lampyridae</taxon>
        <taxon>Luciolinae</taxon>
        <taxon>Aquatica</taxon>
    </lineage>
</organism>
<keyword evidence="15" id="KW-1185">Reference proteome</keyword>
<dbReference type="PANTHER" id="PTHR12128">
    <property type="entry name" value="DIHYDRODIPICOLINATE SYNTHASE"/>
    <property type="match status" value="1"/>
</dbReference>
<evidence type="ECO:0000256" key="9">
    <source>
        <dbReference type="ARBA" id="ARBA00023277"/>
    </source>
</evidence>
<evidence type="ECO:0000256" key="5">
    <source>
        <dbReference type="ARBA" id="ARBA00012911"/>
    </source>
</evidence>
<comment type="catalytic activity">
    <reaction evidence="10">
        <text>aceneuramate = aldehydo-N-acetyl-D-mannosamine + pyruvate</text>
        <dbReference type="Rhea" id="RHEA:23296"/>
        <dbReference type="ChEBI" id="CHEBI:15361"/>
        <dbReference type="ChEBI" id="CHEBI:17122"/>
        <dbReference type="ChEBI" id="CHEBI:173083"/>
        <dbReference type="EC" id="4.1.3.3"/>
    </reaction>
</comment>
<evidence type="ECO:0000256" key="13">
    <source>
        <dbReference type="PIRSR" id="PIRSR001365-2"/>
    </source>
</evidence>
<comment type="caution">
    <text evidence="14">The sequence shown here is derived from an EMBL/GenBank/DDBJ whole genome shotgun (WGS) entry which is preliminary data.</text>
</comment>
<evidence type="ECO:0000256" key="10">
    <source>
        <dbReference type="ARBA" id="ARBA00044906"/>
    </source>
</evidence>
<feature type="active site" description="Schiff-base intermediate with substrate" evidence="12">
    <location>
        <position position="194"/>
    </location>
</feature>
<dbReference type="Proteomes" id="UP001353858">
    <property type="component" value="Unassembled WGS sequence"/>
</dbReference>
<dbReference type="EC" id="4.1.3.3" evidence="5"/>
<keyword evidence="6" id="KW-0963">Cytoplasm</keyword>
<evidence type="ECO:0000256" key="4">
    <source>
        <dbReference type="ARBA" id="ARBA00011881"/>
    </source>
</evidence>
<evidence type="ECO:0000256" key="2">
    <source>
        <dbReference type="ARBA" id="ARBA00004878"/>
    </source>
</evidence>
<sequence length="325" mass="36123">MKRAIFTVFREKKLVTTKIVRRLTSFTYRGVMAPVFTPFKHDLNRTLNLEVIPAYAEFCRKSGITGILVNGTTGEGMVMNVKERKLATEVWAQLCKQNKLHFMVQVGGAPLPDVINMTEHAVKVGADSILCLPDLFYKPSTPTELIRYLQVVSKAAPSTPLLYYHIPRITHANVHMGNFLNEIGDSIPTFVGIKFSSTVLDEGLLAVQANNEKYSVFLGSNAIMAGAYALGFKASIITTQNMFPQLGHVIFNNVTETNLSKAQEAQRKLNKAVGVISKYGPWVPSTKAAMSIISYVDMGPPREPFNPLTNAQLKKMEEELSYLEF</sequence>
<feature type="binding site" evidence="13">
    <location>
        <position position="236"/>
    </location>
    <ligand>
        <name>pyruvate</name>
        <dbReference type="ChEBI" id="CHEBI:15361"/>
    </ligand>
</feature>
<evidence type="ECO:0000256" key="11">
    <source>
        <dbReference type="PIRNR" id="PIRNR001365"/>
    </source>
</evidence>
<dbReference type="PANTHER" id="PTHR12128:SF21">
    <property type="entry name" value="N-ACETYLNEURAMINATE LYASE"/>
    <property type="match status" value="1"/>
</dbReference>
<comment type="subunit">
    <text evidence="4">Homotetramer.</text>
</comment>
<dbReference type="SUPFAM" id="SSF51569">
    <property type="entry name" value="Aldolase"/>
    <property type="match status" value="1"/>
</dbReference>
<dbReference type="Pfam" id="PF00701">
    <property type="entry name" value="DHDPS"/>
    <property type="match status" value="1"/>
</dbReference>
<evidence type="ECO:0000313" key="14">
    <source>
        <dbReference type="EMBL" id="KAK4885263.1"/>
    </source>
</evidence>
<feature type="active site" description="Proton donor/acceptor" evidence="12">
    <location>
        <position position="164"/>
    </location>
</feature>
<evidence type="ECO:0000256" key="6">
    <source>
        <dbReference type="ARBA" id="ARBA00022490"/>
    </source>
</evidence>
<comment type="subcellular location">
    <subcellularLocation>
        <location evidence="1">Cytoplasm</location>
    </subcellularLocation>
</comment>
<dbReference type="GO" id="GO:0008747">
    <property type="term" value="F:N-acetylneuraminate lyase activity"/>
    <property type="evidence" value="ECO:0007669"/>
    <property type="project" value="UniProtKB-EC"/>
</dbReference>
<keyword evidence="8" id="KW-0704">Schiff base</keyword>
<evidence type="ECO:0000256" key="12">
    <source>
        <dbReference type="PIRSR" id="PIRSR001365-1"/>
    </source>
</evidence>
<dbReference type="AlphaFoldDB" id="A0AAN7PGD5"/>
<evidence type="ECO:0000256" key="7">
    <source>
        <dbReference type="ARBA" id="ARBA00023239"/>
    </source>
</evidence>
<comment type="similarity">
    <text evidence="3">Belongs to the DapA family. NanA subfamily.</text>
</comment>
<keyword evidence="9" id="KW-0119">Carbohydrate metabolism</keyword>
<dbReference type="GO" id="GO:0005737">
    <property type="term" value="C:cytoplasm"/>
    <property type="evidence" value="ECO:0007669"/>
    <property type="project" value="UniProtKB-SubCell"/>
</dbReference>
<dbReference type="Gene3D" id="3.20.20.70">
    <property type="entry name" value="Aldolase class I"/>
    <property type="match status" value="1"/>
</dbReference>
<name>A0AAN7PGD5_9COLE</name>
<dbReference type="SMART" id="SM01130">
    <property type="entry name" value="DHDPS"/>
    <property type="match status" value="1"/>
</dbReference>
<feature type="binding site" evidence="13">
    <location>
        <position position="73"/>
    </location>
    <ligand>
        <name>pyruvate</name>
        <dbReference type="ChEBI" id="CHEBI:15361"/>
    </ligand>
</feature>
<proteinExistence type="inferred from homology"/>
<gene>
    <name evidence="14" type="ORF">RN001_001534</name>
</gene>
<evidence type="ECO:0000256" key="3">
    <source>
        <dbReference type="ARBA" id="ARBA00006324"/>
    </source>
</evidence>
<keyword evidence="7 11" id="KW-0456">Lyase</keyword>
<dbReference type="PRINTS" id="PR00146">
    <property type="entry name" value="DHPICSNTHASE"/>
</dbReference>
<dbReference type="PROSITE" id="PS00665">
    <property type="entry name" value="DHDPS_1"/>
    <property type="match status" value="1"/>
</dbReference>
<evidence type="ECO:0000256" key="1">
    <source>
        <dbReference type="ARBA" id="ARBA00004496"/>
    </source>
</evidence>
<accession>A0AAN7PGD5</accession>
<dbReference type="PIRSF" id="PIRSF001365">
    <property type="entry name" value="DHDPS"/>
    <property type="match status" value="1"/>
</dbReference>
<protein>
    <recommendedName>
        <fullName evidence="5">N-acetylneuraminate lyase</fullName>
        <ecNumber evidence="5">4.1.3.3</ecNumber>
    </recommendedName>
</protein>
<dbReference type="InterPro" id="IPR002220">
    <property type="entry name" value="DapA-like"/>
</dbReference>